<evidence type="ECO:0000256" key="1">
    <source>
        <dbReference type="SAM" id="Phobius"/>
    </source>
</evidence>
<organism evidence="2 3">
    <name type="scientific">Rhizobium miluonense</name>
    <dbReference type="NCBI Taxonomy" id="411945"/>
    <lineage>
        <taxon>Bacteria</taxon>
        <taxon>Pseudomonadati</taxon>
        <taxon>Pseudomonadota</taxon>
        <taxon>Alphaproteobacteria</taxon>
        <taxon>Hyphomicrobiales</taxon>
        <taxon>Rhizobiaceae</taxon>
        <taxon>Rhizobium/Agrobacterium group</taxon>
        <taxon>Rhizobium</taxon>
    </lineage>
</organism>
<keyword evidence="1" id="KW-0812">Transmembrane</keyword>
<evidence type="ECO:0000313" key="3">
    <source>
        <dbReference type="Proteomes" id="UP000199435"/>
    </source>
</evidence>
<reference evidence="3" key="1">
    <citation type="submission" date="2016-08" db="EMBL/GenBank/DDBJ databases">
        <authorList>
            <person name="Varghese N."/>
            <person name="Submissions Spin"/>
        </authorList>
    </citation>
    <scope>NUCLEOTIDE SEQUENCE [LARGE SCALE GENOMIC DNA]</scope>
    <source>
        <strain evidence="3">HAMBI 2971</strain>
    </source>
</reference>
<dbReference type="OrthoDB" id="8277802at2"/>
<keyword evidence="1" id="KW-0472">Membrane</keyword>
<dbReference type="AlphaFoldDB" id="A0A1C3U955"/>
<sequence>MGKIYRIALSKLLLLVRLAIIVSLAGYTLSNANAAMHGSAFPEVRAAGQMVHGDHQAVQEQAADNHRDDTSGLVKDKIAKQEYCKDFCIGYGIICNGYDVGGFAVSSIRQFVDDQRALGEKPNFDRPPNI</sequence>
<protein>
    <submittedName>
        <fullName evidence="2">Uncharacterized protein</fullName>
    </submittedName>
</protein>
<dbReference type="Proteomes" id="UP000199435">
    <property type="component" value="Unassembled WGS sequence"/>
</dbReference>
<proteinExistence type="predicted"/>
<feature type="transmembrane region" description="Helical" evidence="1">
    <location>
        <begin position="12"/>
        <end position="29"/>
    </location>
</feature>
<keyword evidence="1" id="KW-1133">Transmembrane helix</keyword>
<name>A0A1C3U955_9HYPH</name>
<accession>A0A1C3U955</accession>
<keyword evidence="3" id="KW-1185">Reference proteome</keyword>
<gene>
    <name evidence="2" type="ORF">GA0061102_1002185</name>
</gene>
<dbReference type="STRING" id="411945.GA0061102_1002185"/>
<dbReference type="EMBL" id="FMAH01000002">
    <property type="protein sequence ID" value="SCB12016.1"/>
    <property type="molecule type" value="Genomic_DNA"/>
</dbReference>
<dbReference type="RefSeq" id="WP_092843992.1">
    <property type="nucleotide sequence ID" value="NZ_FMAH01000002.1"/>
</dbReference>
<evidence type="ECO:0000313" key="2">
    <source>
        <dbReference type="EMBL" id="SCB12016.1"/>
    </source>
</evidence>